<dbReference type="EMBL" id="CP002691">
    <property type="protein sequence ID" value="AEE47980.1"/>
    <property type="molecule type" value="Genomic_DNA"/>
</dbReference>
<dbReference type="PROSITE" id="PS51371">
    <property type="entry name" value="CBS"/>
    <property type="match status" value="1"/>
</dbReference>
<dbReference type="Gene3D" id="3.10.580.10">
    <property type="entry name" value="CBS-domain"/>
    <property type="match status" value="1"/>
</dbReference>
<evidence type="ECO:0000313" key="20">
    <source>
        <dbReference type="Proteomes" id="UP000008461"/>
    </source>
</evidence>
<dbReference type="Pfam" id="PF02163">
    <property type="entry name" value="Peptidase_M50"/>
    <property type="match status" value="2"/>
</dbReference>
<keyword evidence="9 14" id="KW-0862">Zinc</keyword>
<dbReference type="Pfam" id="PF00571">
    <property type="entry name" value="CBS"/>
    <property type="match status" value="1"/>
</dbReference>
<feature type="transmembrane region" description="Helical" evidence="14">
    <location>
        <begin position="45"/>
        <end position="66"/>
    </location>
</feature>
<evidence type="ECO:0000256" key="17">
    <source>
        <dbReference type="PROSITE-ProRule" id="PRU00703"/>
    </source>
</evidence>
<feature type="transmembrane region" description="Helical" evidence="14">
    <location>
        <begin position="142"/>
        <end position="161"/>
    </location>
</feature>
<feature type="binding site" evidence="16">
    <location>
        <position position="63"/>
    </location>
    <ligand>
        <name>Zn(2+)</name>
        <dbReference type="ChEBI" id="CHEBI:29105"/>
        <note>catalytic</note>
    </ligand>
</feature>
<keyword evidence="4 14" id="KW-0645">Protease</keyword>
<feature type="binding site" evidence="16">
    <location>
        <position position="59"/>
    </location>
    <ligand>
        <name>Zn(2+)</name>
        <dbReference type="ChEBI" id="CHEBI:29105"/>
        <note>catalytic</note>
    </ligand>
</feature>
<feature type="transmembrane region" description="Helical" evidence="14">
    <location>
        <begin position="100"/>
        <end position="122"/>
    </location>
</feature>
<dbReference type="KEGG" id="hhy:Halhy_0066"/>
<keyword evidence="13 14" id="KW-0472">Membrane</keyword>
<keyword evidence="6 14" id="KW-0479">Metal-binding</keyword>
<keyword evidence="7" id="KW-0677">Repeat</keyword>
<dbReference type="OrthoDB" id="9800627at2"/>
<organism evidence="19 20">
    <name type="scientific">Haliscomenobacter hydrossis (strain ATCC 27775 / DSM 1100 / LMG 10767 / O)</name>
    <dbReference type="NCBI Taxonomy" id="760192"/>
    <lineage>
        <taxon>Bacteria</taxon>
        <taxon>Pseudomonadati</taxon>
        <taxon>Bacteroidota</taxon>
        <taxon>Saprospiria</taxon>
        <taxon>Saprospirales</taxon>
        <taxon>Haliscomenobacteraceae</taxon>
        <taxon>Haliscomenobacter</taxon>
    </lineage>
</organism>
<protein>
    <recommendedName>
        <fullName evidence="14">Zinc metalloprotease</fullName>
    </recommendedName>
</protein>
<name>F4KSL6_HALH1</name>
<evidence type="ECO:0000256" key="9">
    <source>
        <dbReference type="ARBA" id="ARBA00022833"/>
    </source>
</evidence>
<dbReference type="InterPro" id="IPR000644">
    <property type="entry name" value="CBS_dom"/>
</dbReference>
<gene>
    <name evidence="19" type="ordered locus">Halhy_0066</name>
</gene>
<keyword evidence="10 14" id="KW-1133">Transmembrane helix</keyword>
<keyword evidence="12 17" id="KW-0129">CBS domain</keyword>
<dbReference type="RefSeq" id="WP_013762544.1">
    <property type="nucleotide sequence ID" value="NC_015510.1"/>
</dbReference>
<feature type="active site" evidence="15">
    <location>
        <position position="60"/>
    </location>
</feature>
<evidence type="ECO:0000256" key="16">
    <source>
        <dbReference type="PIRSR" id="PIRSR006404-2"/>
    </source>
</evidence>
<keyword evidence="11 14" id="KW-0482">Metalloprotease</keyword>
<dbReference type="InterPro" id="IPR046342">
    <property type="entry name" value="CBS_dom_sf"/>
</dbReference>
<evidence type="ECO:0000256" key="7">
    <source>
        <dbReference type="ARBA" id="ARBA00022737"/>
    </source>
</evidence>
<dbReference type="STRING" id="760192.Halhy_0066"/>
<evidence type="ECO:0000313" key="19">
    <source>
        <dbReference type="EMBL" id="AEE47980.1"/>
    </source>
</evidence>
<keyword evidence="5 14" id="KW-0812">Transmembrane</keyword>
<evidence type="ECO:0000256" key="8">
    <source>
        <dbReference type="ARBA" id="ARBA00022801"/>
    </source>
</evidence>
<evidence type="ECO:0000256" key="6">
    <source>
        <dbReference type="ARBA" id="ARBA00022723"/>
    </source>
</evidence>
<evidence type="ECO:0000256" key="10">
    <source>
        <dbReference type="ARBA" id="ARBA00022989"/>
    </source>
</evidence>
<dbReference type="eggNOG" id="COG0517">
    <property type="taxonomic scope" value="Bacteria"/>
</dbReference>
<dbReference type="GO" id="GO:0005886">
    <property type="term" value="C:plasma membrane"/>
    <property type="evidence" value="ECO:0007669"/>
    <property type="project" value="UniProtKB-SubCell"/>
</dbReference>
<evidence type="ECO:0000256" key="11">
    <source>
        <dbReference type="ARBA" id="ARBA00023049"/>
    </source>
</evidence>
<reference key="2">
    <citation type="submission" date="2011-04" db="EMBL/GenBank/DDBJ databases">
        <title>Complete sequence of chromosome of Haliscomenobacter hydrossis DSM 1100.</title>
        <authorList>
            <consortium name="US DOE Joint Genome Institute (JGI-PGF)"/>
            <person name="Lucas S."/>
            <person name="Han J."/>
            <person name="Lapidus A."/>
            <person name="Bruce D."/>
            <person name="Goodwin L."/>
            <person name="Pitluck S."/>
            <person name="Peters L."/>
            <person name="Kyrpides N."/>
            <person name="Mavromatis K."/>
            <person name="Ivanova N."/>
            <person name="Ovchinnikova G."/>
            <person name="Pagani I."/>
            <person name="Daligault H."/>
            <person name="Detter J.C."/>
            <person name="Han C."/>
            <person name="Land M."/>
            <person name="Hauser L."/>
            <person name="Markowitz V."/>
            <person name="Cheng J.-F."/>
            <person name="Hugenholtz P."/>
            <person name="Woyke T."/>
            <person name="Wu D."/>
            <person name="Verbarg S."/>
            <person name="Frueling A."/>
            <person name="Brambilla E."/>
            <person name="Klenk H.-P."/>
            <person name="Eisen J.A."/>
        </authorList>
    </citation>
    <scope>NUCLEOTIDE SEQUENCE</scope>
    <source>
        <strain>DSM 1100</strain>
    </source>
</reference>
<dbReference type="GO" id="GO:0008237">
    <property type="term" value="F:metallopeptidase activity"/>
    <property type="evidence" value="ECO:0007669"/>
    <property type="project" value="UniProtKB-UniRule"/>
</dbReference>
<feature type="domain" description="CBS" evidence="18">
    <location>
        <begin position="303"/>
        <end position="363"/>
    </location>
</feature>
<evidence type="ECO:0000256" key="5">
    <source>
        <dbReference type="ARBA" id="ARBA00022692"/>
    </source>
</evidence>
<feature type="transmembrane region" description="Helical" evidence="14">
    <location>
        <begin position="182"/>
        <end position="200"/>
    </location>
</feature>
<dbReference type="GO" id="GO:0006508">
    <property type="term" value="P:proteolysis"/>
    <property type="evidence" value="ECO:0007669"/>
    <property type="project" value="UniProtKB-KW"/>
</dbReference>
<proteinExistence type="inferred from homology"/>
<evidence type="ECO:0000256" key="1">
    <source>
        <dbReference type="ARBA" id="ARBA00004651"/>
    </source>
</evidence>
<feature type="transmembrane region" description="Helical" evidence="14">
    <location>
        <begin position="12"/>
        <end position="33"/>
    </location>
</feature>
<dbReference type="HOGENOM" id="CLU_037123_1_1_10"/>
<dbReference type="InterPro" id="IPR016483">
    <property type="entry name" value="UCP006404_Pept_M50_CBS"/>
</dbReference>
<reference evidence="19 20" key="1">
    <citation type="journal article" date="2011" name="Stand. Genomic Sci.">
        <title>Complete genome sequence of Haliscomenobacter hydrossis type strain (O).</title>
        <authorList>
            <consortium name="US DOE Joint Genome Institute (JGI-PGF)"/>
            <person name="Daligault H."/>
            <person name="Lapidus A."/>
            <person name="Zeytun A."/>
            <person name="Nolan M."/>
            <person name="Lucas S."/>
            <person name="Del Rio T.G."/>
            <person name="Tice H."/>
            <person name="Cheng J.F."/>
            <person name="Tapia R."/>
            <person name="Han C."/>
            <person name="Goodwin L."/>
            <person name="Pitluck S."/>
            <person name="Liolios K."/>
            <person name="Pagani I."/>
            <person name="Ivanova N."/>
            <person name="Huntemann M."/>
            <person name="Mavromatis K."/>
            <person name="Mikhailova N."/>
            <person name="Pati A."/>
            <person name="Chen A."/>
            <person name="Palaniappan K."/>
            <person name="Land M."/>
            <person name="Hauser L."/>
            <person name="Brambilla E.M."/>
            <person name="Rohde M."/>
            <person name="Verbarg S."/>
            <person name="Goker M."/>
            <person name="Bristow J."/>
            <person name="Eisen J.A."/>
            <person name="Markowitz V."/>
            <person name="Hugenholtz P."/>
            <person name="Kyrpides N.C."/>
            <person name="Klenk H.P."/>
            <person name="Woyke T."/>
        </authorList>
    </citation>
    <scope>NUCLEOTIDE SEQUENCE [LARGE SCALE GENOMIC DNA]</scope>
    <source>
        <strain evidence="20">ATCC 27775 / DSM 1100 / LMG 10767 / O</strain>
    </source>
</reference>
<keyword evidence="3 14" id="KW-1003">Cell membrane</keyword>
<dbReference type="CDD" id="cd02205">
    <property type="entry name" value="CBS_pair_SF"/>
    <property type="match status" value="1"/>
</dbReference>
<dbReference type="InterPro" id="IPR008915">
    <property type="entry name" value="Peptidase_M50"/>
</dbReference>
<dbReference type="CDD" id="cd06164">
    <property type="entry name" value="S2P-M50_SpoIVFB_CBS"/>
    <property type="match status" value="1"/>
</dbReference>
<dbReference type="AlphaFoldDB" id="F4KSL6"/>
<evidence type="ECO:0000256" key="15">
    <source>
        <dbReference type="PIRSR" id="PIRSR006404-1"/>
    </source>
</evidence>
<sequence length="364" mass="40382">MKWSLKIARVAGIDVFLHWTFIVLLVGVLVAGVRTLGQEGGSLNGFWFILLLFLFVLLHEFGHALMGKRFGVKTNHITLLPIGGVAAMEHIPEKPWQEMLIALAGPAVNFVLAIGFLIFLGLSGHIPAFSDWWSPVSNDNMVYSLFTTNVMLFSFNLIPAFPMDGGRVLRALLAMKYGRYKATNIAVRIGQLLAIGLILFGLSGNIWLVFIGVFIYLGAGAEGNYESTRSALSKYKVQDAIMHHFTPLQSTDTIGMAVRLLLDGQEKEFVVLENQTVVGTLTRNEMIEGLGHFGKEAALSEVMKKVILNLEPQMPLDDVYDQMTDENVEIAPVFENKKLIGVLNRDNIMELLIIDNAQPHLRLS</sequence>
<dbReference type="PIRSF" id="PIRSF006404">
    <property type="entry name" value="UCP006404_Pept_M50_CBS"/>
    <property type="match status" value="1"/>
</dbReference>
<comment type="subcellular location">
    <subcellularLocation>
        <location evidence="1 14">Cell membrane</location>
        <topology evidence="1 14">Multi-pass membrane protein</topology>
    </subcellularLocation>
</comment>
<keyword evidence="8 14" id="KW-0378">Hydrolase</keyword>
<feature type="binding site" evidence="16">
    <location>
        <position position="164"/>
    </location>
    <ligand>
        <name>Zn(2+)</name>
        <dbReference type="ChEBI" id="CHEBI:29105"/>
        <note>catalytic</note>
    </ligand>
</feature>
<keyword evidence="20" id="KW-1185">Reference proteome</keyword>
<evidence type="ECO:0000259" key="18">
    <source>
        <dbReference type="PROSITE" id="PS51371"/>
    </source>
</evidence>
<comment type="similarity">
    <text evidence="2 14">Belongs to the peptidase M50B family.</text>
</comment>
<comment type="cofactor">
    <cofactor evidence="14 16">
        <name>Zn(2+)</name>
        <dbReference type="ChEBI" id="CHEBI:29105"/>
    </cofactor>
    <text evidence="14 16">Binds 1 zinc ion per subunit.</text>
</comment>
<accession>F4KSL6</accession>
<evidence type="ECO:0000256" key="4">
    <source>
        <dbReference type="ARBA" id="ARBA00022670"/>
    </source>
</evidence>
<dbReference type="SUPFAM" id="SSF54631">
    <property type="entry name" value="CBS-domain pair"/>
    <property type="match status" value="1"/>
</dbReference>
<dbReference type="Proteomes" id="UP000008461">
    <property type="component" value="Chromosome"/>
</dbReference>
<evidence type="ECO:0000256" key="13">
    <source>
        <dbReference type="ARBA" id="ARBA00023136"/>
    </source>
</evidence>
<dbReference type="GO" id="GO:0046872">
    <property type="term" value="F:metal ion binding"/>
    <property type="evidence" value="ECO:0007669"/>
    <property type="project" value="UniProtKB-UniRule"/>
</dbReference>
<evidence type="ECO:0000256" key="2">
    <source>
        <dbReference type="ARBA" id="ARBA00007931"/>
    </source>
</evidence>
<evidence type="ECO:0000256" key="14">
    <source>
        <dbReference type="PIRNR" id="PIRNR006404"/>
    </source>
</evidence>
<dbReference type="eggNOG" id="COG1994">
    <property type="taxonomic scope" value="Bacteria"/>
</dbReference>
<evidence type="ECO:0000256" key="3">
    <source>
        <dbReference type="ARBA" id="ARBA00022475"/>
    </source>
</evidence>
<dbReference type="PANTHER" id="PTHR39188:SF3">
    <property type="entry name" value="STAGE IV SPORULATION PROTEIN FB"/>
    <property type="match status" value="1"/>
</dbReference>
<dbReference type="PANTHER" id="PTHR39188">
    <property type="entry name" value="MEMBRANE-ASSOCIATED ZINC METALLOPROTEASE M50B"/>
    <property type="match status" value="1"/>
</dbReference>
<evidence type="ECO:0000256" key="12">
    <source>
        <dbReference type="ARBA" id="ARBA00023122"/>
    </source>
</evidence>